<dbReference type="RefSeq" id="WP_087166731.1">
    <property type="nucleotide sequence ID" value="NZ_JAJEQX010000028.1"/>
</dbReference>
<gene>
    <name evidence="1" type="ORF">LKD70_13905</name>
</gene>
<sequence>MIGSKRWAKQSWRRGRGPYSLRGELKFSIKKNKRYFNRQVCRCTTDLPNGNTYRKLAGEKVWDYVV</sequence>
<name>A0ABS8FZK8_9FIRM</name>
<comment type="caution">
    <text evidence="1">The sequence shown here is derived from an EMBL/GenBank/DDBJ whole genome shotgun (WGS) entry which is preliminary data.</text>
</comment>
<dbReference type="EMBL" id="JAJEQX010000028">
    <property type="protein sequence ID" value="MCC2255495.1"/>
    <property type="molecule type" value="Genomic_DNA"/>
</dbReference>
<evidence type="ECO:0000313" key="1">
    <source>
        <dbReference type="EMBL" id="MCC2255495.1"/>
    </source>
</evidence>
<keyword evidence="2" id="KW-1185">Reference proteome</keyword>
<accession>A0ABS8FZK8</accession>
<proteinExistence type="predicted"/>
<organism evidence="1 2">
    <name type="scientific">Ruminococcus turbiniformis</name>
    <dbReference type="NCBI Taxonomy" id="2881258"/>
    <lineage>
        <taxon>Bacteria</taxon>
        <taxon>Bacillati</taxon>
        <taxon>Bacillota</taxon>
        <taxon>Clostridia</taxon>
        <taxon>Eubacteriales</taxon>
        <taxon>Oscillospiraceae</taxon>
        <taxon>Ruminococcus</taxon>
    </lineage>
</organism>
<evidence type="ECO:0000313" key="2">
    <source>
        <dbReference type="Proteomes" id="UP001198151"/>
    </source>
</evidence>
<protein>
    <submittedName>
        <fullName evidence="1">Uncharacterized protein</fullName>
    </submittedName>
</protein>
<dbReference type="Proteomes" id="UP001198151">
    <property type="component" value="Unassembled WGS sequence"/>
</dbReference>
<reference evidence="1 2" key="1">
    <citation type="submission" date="2021-10" db="EMBL/GenBank/DDBJ databases">
        <title>Anaerobic single-cell dispensing facilitates the cultivation of human gut bacteria.</title>
        <authorList>
            <person name="Afrizal A."/>
        </authorList>
    </citation>
    <scope>NUCLEOTIDE SEQUENCE [LARGE SCALE GENOMIC DNA]</scope>
    <source>
        <strain evidence="1 2">CLA-AA-H200</strain>
    </source>
</reference>